<protein>
    <recommendedName>
        <fullName evidence="1">Tf2-1-like SH3-like domain-containing protein</fullName>
    </recommendedName>
</protein>
<dbReference type="PANTHER" id="PTHR46148:SF57">
    <property type="entry name" value="OS12G0499874 PROTEIN"/>
    <property type="match status" value="1"/>
</dbReference>
<dbReference type="EMBL" id="SZYD01000017">
    <property type="protein sequence ID" value="KAD3067117.1"/>
    <property type="molecule type" value="Genomic_DNA"/>
</dbReference>
<dbReference type="Proteomes" id="UP000326396">
    <property type="component" value="Linkage Group LG7"/>
</dbReference>
<evidence type="ECO:0000313" key="2">
    <source>
        <dbReference type="EMBL" id="KAD3067117.1"/>
    </source>
</evidence>
<name>A0A5N6LZQ7_9ASTR</name>
<dbReference type="AlphaFoldDB" id="A0A5N6LZQ7"/>
<proteinExistence type="predicted"/>
<comment type="caution">
    <text evidence="2">The sequence shown here is derived from an EMBL/GenBank/DDBJ whole genome shotgun (WGS) entry which is preliminary data.</text>
</comment>
<reference evidence="2 3" key="1">
    <citation type="submission" date="2019-05" db="EMBL/GenBank/DDBJ databases">
        <title>Mikania micrantha, genome provides insights into the molecular mechanism of rapid growth.</title>
        <authorList>
            <person name="Liu B."/>
        </authorList>
    </citation>
    <scope>NUCLEOTIDE SEQUENCE [LARGE SCALE GENOMIC DNA]</scope>
    <source>
        <strain evidence="2">NLD-2019</strain>
        <tissue evidence="2">Leaf</tissue>
    </source>
</reference>
<dbReference type="OrthoDB" id="1909122at2759"/>
<keyword evidence="3" id="KW-1185">Reference proteome</keyword>
<gene>
    <name evidence="2" type="ORF">E3N88_34997</name>
</gene>
<dbReference type="InterPro" id="IPR056924">
    <property type="entry name" value="SH3_Tf2-1"/>
</dbReference>
<dbReference type="PANTHER" id="PTHR46148">
    <property type="entry name" value="CHROMO DOMAIN-CONTAINING PROTEIN"/>
    <property type="match status" value="1"/>
</dbReference>
<evidence type="ECO:0000259" key="1">
    <source>
        <dbReference type="Pfam" id="PF24626"/>
    </source>
</evidence>
<dbReference type="Pfam" id="PF24626">
    <property type="entry name" value="SH3_Tf2-1"/>
    <property type="match status" value="1"/>
</dbReference>
<organism evidence="2 3">
    <name type="scientific">Mikania micrantha</name>
    <name type="common">bitter vine</name>
    <dbReference type="NCBI Taxonomy" id="192012"/>
    <lineage>
        <taxon>Eukaryota</taxon>
        <taxon>Viridiplantae</taxon>
        <taxon>Streptophyta</taxon>
        <taxon>Embryophyta</taxon>
        <taxon>Tracheophyta</taxon>
        <taxon>Spermatophyta</taxon>
        <taxon>Magnoliopsida</taxon>
        <taxon>eudicotyledons</taxon>
        <taxon>Gunneridae</taxon>
        <taxon>Pentapetalae</taxon>
        <taxon>asterids</taxon>
        <taxon>campanulids</taxon>
        <taxon>Asterales</taxon>
        <taxon>Asteraceae</taxon>
        <taxon>Asteroideae</taxon>
        <taxon>Heliantheae alliance</taxon>
        <taxon>Eupatorieae</taxon>
        <taxon>Mikania</taxon>
    </lineage>
</organism>
<feature type="domain" description="Tf2-1-like SH3-like" evidence="1">
    <location>
        <begin position="119"/>
        <end position="180"/>
    </location>
</feature>
<sequence>MAELRFVPDHNMSAYVSDPPEKHWMNYGTRSQKIRPQRYSLFDRESSWTTGDRYSADHQGMATDSSVLGEVGPRELASKKVVKVMNERIDQIQAHLKAAQDRQKSYADKRRRPNEFQVGDFVLLKVSPWKGVICFRKRGKLSPRFIGPFKIFARIGEGAYHLELLEELSGIHNTFHVSYL</sequence>
<evidence type="ECO:0000313" key="3">
    <source>
        <dbReference type="Proteomes" id="UP000326396"/>
    </source>
</evidence>
<accession>A0A5N6LZQ7</accession>